<feature type="active site" description="Schiff-base intermediate with substrate" evidence="12">
    <location>
        <position position="161"/>
    </location>
</feature>
<accession>A0ABQ5N8Y1</accession>
<evidence type="ECO:0000256" key="3">
    <source>
        <dbReference type="ARBA" id="ARBA00007592"/>
    </source>
</evidence>
<keyword evidence="5 12" id="KW-0963">Cytoplasm</keyword>
<comment type="similarity">
    <text evidence="3 12 13">Belongs to the DapA family.</text>
</comment>
<dbReference type="SMART" id="SM01130">
    <property type="entry name" value="DHDPS"/>
    <property type="match status" value="1"/>
</dbReference>
<feature type="binding site" evidence="12">
    <location>
        <position position="45"/>
    </location>
    <ligand>
        <name>pyruvate</name>
        <dbReference type="ChEBI" id="CHEBI:15361"/>
    </ligand>
</feature>
<keyword evidence="8 12" id="KW-0457">Lysine biosynthesis</keyword>
<comment type="caution">
    <text evidence="12">Was originally thought to be a dihydrodipicolinate synthase (DHDPS), catalyzing the condensation of (S)-aspartate-beta-semialdehyde [(S)-ASA] and pyruvate to dihydrodipicolinate (DHDP). However, it was shown in E.coli that the product of the enzymatic reaction is not dihydrodipicolinate but in fact (4S)-4-hydroxy-2,3,4,5-tetrahydro-(2S)-dipicolinic acid (HTPA), and that the consecutive dehydration reaction leading to DHDP is not spontaneous but catalyzed by DapB.</text>
</comment>
<dbReference type="CDD" id="cd00950">
    <property type="entry name" value="DHDPS"/>
    <property type="match status" value="1"/>
</dbReference>
<protein>
    <recommendedName>
        <fullName evidence="4 12">4-hydroxy-tetrahydrodipicolinate synthase</fullName>
        <shortName evidence="12">HTPA synthase</shortName>
        <ecNumber evidence="4 12">4.3.3.7</ecNumber>
    </recommendedName>
</protein>
<feature type="site" description="Part of a proton relay during catalysis" evidence="12">
    <location>
        <position position="107"/>
    </location>
</feature>
<dbReference type="PANTHER" id="PTHR12128">
    <property type="entry name" value="DIHYDRODIPICOLINATE SYNTHASE"/>
    <property type="match status" value="1"/>
</dbReference>
<dbReference type="InterPro" id="IPR002220">
    <property type="entry name" value="DapA-like"/>
</dbReference>
<keyword evidence="9 12" id="KW-0456">Lyase</keyword>
<comment type="caution">
    <text evidence="14">The sequence shown here is derived from an EMBL/GenBank/DDBJ whole genome shotgun (WGS) entry which is preliminary data.</text>
</comment>
<dbReference type="EC" id="4.3.3.7" evidence="4 12"/>
<name>A0ABQ5N8Y1_9CLOT</name>
<evidence type="ECO:0000313" key="15">
    <source>
        <dbReference type="Proteomes" id="UP001208567"/>
    </source>
</evidence>
<evidence type="ECO:0000256" key="5">
    <source>
        <dbReference type="ARBA" id="ARBA00022490"/>
    </source>
</evidence>
<organism evidence="14 15">
    <name type="scientific">Clostridium omnivorum</name>
    <dbReference type="NCBI Taxonomy" id="1604902"/>
    <lineage>
        <taxon>Bacteria</taxon>
        <taxon>Bacillati</taxon>
        <taxon>Bacillota</taxon>
        <taxon>Clostridia</taxon>
        <taxon>Eubacteriales</taxon>
        <taxon>Clostridiaceae</taxon>
        <taxon>Clostridium</taxon>
    </lineage>
</organism>
<dbReference type="NCBIfam" id="TIGR00674">
    <property type="entry name" value="dapA"/>
    <property type="match status" value="1"/>
</dbReference>
<evidence type="ECO:0000256" key="1">
    <source>
        <dbReference type="ARBA" id="ARBA00003294"/>
    </source>
</evidence>
<feature type="binding site" evidence="12">
    <location>
        <position position="203"/>
    </location>
    <ligand>
        <name>pyruvate</name>
        <dbReference type="ChEBI" id="CHEBI:15361"/>
    </ligand>
</feature>
<evidence type="ECO:0000256" key="12">
    <source>
        <dbReference type="HAMAP-Rule" id="MF_00418"/>
    </source>
</evidence>
<reference evidence="14 15" key="1">
    <citation type="journal article" date="2024" name="Int. J. Syst. Evol. Microbiol.">
        <title>Clostridium omnivorum sp. nov., isolated from anoxic soil under the treatment of reductive soil disinfestation.</title>
        <authorList>
            <person name="Ueki A."/>
            <person name="Tonouchi A."/>
            <person name="Kaku N."/>
            <person name="Honma S."/>
            <person name="Ueki K."/>
        </authorList>
    </citation>
    <scope>NUCLEOTIDE SEQUENCE [LARGE SCALE GENOMIC DNA]</scope>
    <source>
        <strain evidence="14 15">E14</strain>
    </source>
</reference>
<evidence type="ECO:0000256" key="8">
    <source>
        <dbReference type="ARBA" id="ARBA00023154"/>
    </source>
</evidence>
<evidence type="ECO:0000256" key="10">
    <source>
        <dbReference type="ARBA" id="ARBA00023270"/>
    </source>
</evidence>
<gene>
    <name evidence="14" type="primary">dapA2</name>
    <name evidence="12" type="synonym">dapA</name>
    <name evidence="14" type="ORF">bsdE14_29640</name>
</gene>
<dbReference type="InterPro" id="IPR020625">
    <property type="entry name" value="Schiff_base-form_aldolases_AS"/>
</dbReference>
<comment type="catalytic activity">
    <reaction evidence="11 12">
        <text>L-aspartate 4-semialdehyde + pyruvate = (2S,4S)-4-hydroxy-2,3,4,5-tetrahydrodipicolinate + H2O + H(+)</text>
        <dbReference type="Rhea" id="RHEA:34171"/>
        <dbReference type="ChEBI" id="CHEBI:15361"/>
        <dbReference type="ChEBI" id="CHEBI:15377"/>
        <dbReference type="ChEBI" id="CHEBI:15378"/>
        <dbReference type="ChEBI" id="CHEBI:67139"/>
        <dbReference type="ChEBI" id="CHEBI:537519"/>
        <dbReference type="EC" id="4.3.3.7"/>
    </reaction>
</comment>
<dbReference type="EMBL" id="BRXR01000001">
    <property type="protein sequence ID" value="GLC31554.1"/>
    <property type="molecule type" value="Genomic_DNA"/>
</dbReference>
<dbReference type="InterPro" id="IPR005263">
    <property type="entry name" value="DapA"/>
</dbReference>
<keyword evidence="7 12" id="KW-0220">Diaminopimelate biosynthesis</keyword>
<evidence type="ECO:0000313" key="14">
    <source>
        <dbReference type="EMBL" id="GLC31554.1"/>
    </source>
</evidence>
<comment type="subunit">
    <text evidence="12">Homotetramer; dimer of dimers.</text>
</comment>
<evidence type="ECO:0000256" key="7">
    <source>
        <dbReference type="ARBA" id="ARBA00022915"/>
    </source>
</evidence>
<feature type="site" description="Part of a proton relay during catalysis" evidence="12">
    <location>
        <position position="44"/>
    </location>
</feature>
<comment type="function">
    <text evidence="1 12">Catalyzes the condensation of (S)-aspartate-beta-semialdehyde [(S)-ASA] and pyruvate to 4-hydroxy-tetrahydrodipicolinate (HTPA).</text>
</comment>
<feature type="active site" description="Proton donor/acceptor" evidence="12">
    <location>
        <position position="133"/>
    </location>
</feature>
<dbReference type="PROSITE" id="PS00666">
    <property type="entry name" value="DHDPS_2"/>
    <property type="match status" value="1"/>
</dbReference>
<dbReference type="InterPro" id="IPR020624">
    <property type="entry name" value="Schiff_base-form_aldolases_CS"/>
</dbReference>
<dbReference type="HAMAP" id="MF_00418">
    <property type="entry name" value="DapA"/>
    <property type="match status" value="1"/>
</dbReference>
<keyword evidence="15" id="KW-1185">Reference proteome</keyword>
<dbReference type="SUPFAM" id="SSF51569">
    <property type="entry name" value="Aldolase"/>
    <property type="match status" value="1"/>
</dbReference>
<keyword evidence="6 12" id="KW-0028">Amino-acid biosynthesis</keyword>
<evidence type="ECO:0000256" key="11">
    <source>
        <dbReference type="ARBA" id="ARBA00047836"/>
    </source>
</evidence>
<dbReference type="InterPro" id="IPR013785">
    <property type="entry name" value="Aldolase_TIM"/>
</dbReference>
<dbReference type="PANTHER" id="PTHR12128:SF66">
    <property type="entry name" value="4-HYDROXY-2-OXOGLUTARATE ALDOLASE, MITOCHONDRIAL"/>
    <property type="match status" value="1"/>
</dbReference>
<comment type="pathway">
    <text evidence="2 12">Amino-acid biosynthesis; L-lysine biosynthesis via DAP pathway; (S)-tetrahydrodipicolinate from L-aspartate: step 3/4.</text>
</comment>
<sequence>MKLDGIWLPVITPFIEDKVDLKSYEKLINYYIDKGISGIIPLGTTGESPTISDMEYELILDKTMEYVNARVPVIVGAGGNYTKKVIEKIKVVEKYKPEGILSVSPYYNRPDQNGIYEHFKAISESTSLDMVLYNIPYRTGRNIELPTILKLSELKNIVGIKDACGDMKLSMNLILNAPSGFSVMVGEDILLYNSLLLGASGGILASSHLNTESFIDMYNKIQNNDYKAALEIWKQLSKLIPMLFEEPNPAPIKYCLSKLGLIDSDEVRLPLVRISDHLKNKLNSII</sequence>
<evidence type="ECO:0000256" key="9">
    <source>
        <dbReference type="ARBA" id="ARBA00023239"/>
    </source>
</evidence>
<dbReference type="Proteomes" id="UP001208567">
    <property type="component" value="Unassembled WGS sequence"/>
</dbReference>
<dbReference type="PIRSF" id="PIRSF001365">
    <property type="entry name" value="DHDPS"/>
    <property type="match status" value="1"/>
</dbReference>
<dbReference type="Pfam" id="PF00701">
    <property type="entry name" value="DHDPS"/>
    <property type="match status" value="1"/>
</dbReference>
<dbReference type="Gene3D" id="3.20.20.70">
    <property type="entry name" value="Aldolase class I"/>
    <property type="match status" value="1"/>
</dbReference>
<dbReference type="PROSITE" id="PS00665">
    <property type="entry name" value="DHDPS_1"/>
    <property type="match status" value="1"/>
</dbReference>
<proteinExistence type="inferred from homology"/>
<evidence type="ECO:0000256" key="2">
    <source>
        <dbReference type="ARBA" id="ARBA00005120"/>
    </source>
</evidence>
<dbReference type="RefSeq" id="WP_264850885.1">
    <property type="nucleotide sequence ID" value="NZ_BRXR01000001.1"/>
</dbReference>
<keyword evidence="10 12" id="KW-0704">Schiff base</keyword>
<comment type="subcellular location">
    <subcellularLocation>
        <location evidence="12">Cytoplasm</location>
    </subcellularLocation>
</comment>
<evidence type="ECO:0000256" key="4">
    <source>
        <dbReference type="ARBA" id="ARBA00012086"/>
    </source>
</evidence>
<evidence type="ECO:0000256" key="6">
    <source>
        <dbReference type="ARBA" id="ARBA00022605"/>
    </source>
</evidence>
<evidence type="ECO:0000256" key="13">
    <source>
        <dbReference type="PIRNR" id="PIRNR001365"/>
    </source>
</evidence>
<dbReference type="PRINTS" id="PR00146">
    <property type="entry name" value="DHPICSNTHASE"/>
</dbReference>